<accession>A0A3M2JQG1</accession>
<dbReference type="EMBL" id="RFFI01000038">
    <property type="protein sequence ID" value="RMI12448.1"/>
    <property type="molecule type" value="Genomic_DNA"/>
</dbReference>
<dbReference type="PANTHER" id="PTHR39200">
    <property type="entry name" value="HYPOTHETICAL EXPORTED PROTEIN"/>
    <property type="match status" value="1"/>
</dbReference>
<keyword evidence="4" id="KW-1185">Reference proteome</keyword>
<evidence type="ECO:0000313" key="3">
    <source>
        <dbReference type="EMBL" id="RMI12448.1"/>
    </source>
</evidence>
<dbReference type="InterPro" id="IPR021255">
    <property type="entry name" value="DUF2807"/>
</dbReference>
<protein>
    <submittedName>
        <fullName evidence="3">DUF2807 domain-containing protein</fullName>
    </submittedName>
</protein>
<dbReference type="Gene3D" id="2.160.20.120">
    <property type="match status" value="1"/>
</dbReference>
<dbReference type="Pfam" id="PF10988">
    <property type="entry name" value="DUF2807"/>
    <property type="match status" value="1"/>
</dbReference>
<name>A0A3M2JQG1_9CELL</name>
<evidence type="ECO:0000313" key="4">
    <source>
        <dbReference type="Proteomes" id="UP000269289"/>
    </source>
</evidence>
<sequence>MARRATTVAATGTLGVVLALGLSGCVGDLGGPAVTREVEISDVDAVALGTSGDLVVRRGATPSLTVTASERLHDRLVSEVRDGVLVLEAERGPGRGSDLSYELVLPELADLTVSGSGDVSGTDVTGDRLRVLVQGSGEVELGGLDVEDALVSVKGSGDVGLSGRTASLSVSIEGSGDVDTDDLRAATASVSIEGSGEVDLHATDRLTVSIAGSGSVTYSGSPQVEQRIEGSGRVSRD</sequence>
<reference evidence="3 4" key="1">
    <citation type="submission" date="2018-10" db="EMBL/GenBank/DDBJ databases">
        <title>Isolation, diversity and antifungal activity of actinobacteria from wheat.</title>
        <authorList>
            <person name="Han C."/>
        </authorList>
    </citation>
    <scope>NUCLEOTIDE SEQUENCE [LARGE SCALE GENOMIC DNA]</scope>
    <source>
        <strain evidence="3 4">NEAU-YY56</strain>
    </source>
</reference>
<dbReference type="PANTHER" id="PTHR39200:SF1">
    <property type="entry name" value="AUTO-TRANSPORTER ADHESIN HEAD GIN DOMAIN-CONTAINING PROTEIN-RELATED"/>
    <property type="match status" value="1"/>
</dbReference>
<comment type="caution">
    <text evidence="3">The sequence shown here is derived from an EMBL/GenBank/DDBJ whole genome shotgun (WGS) entry which is preliminary data.</text>
</comment>
<dbReference type="RefSeq" id="WP_122149044.1">
    <property type="nucleotide sequence ID" value="NZ_RFFI01000038.1"/>
</dbReference>
<dbReference type="OrthoDB" id="7058210at2"/>
<feature type="region of interest" description="Disordered" evidence="1">
    <location>
        <begin position="216"/>
        <end position="237"/>
    </location>
</feature>
<evidence type="ECO:0000259" key="2">
    <source>
        <dbReference type="Pfam" id="PF10988"/>
    </source>
</evidence>
<dbReference type="PROSITE" id="PS51257">
    <property type="entry name" value="PROKAR_LIPOPROTEIN"/>
    <property type="match status" value="1"/>
</dbReference>
<dbReference type="AlphaFoldDB" id="A0A3M2JQG1"/>
<gene>
    <name evidence="3" type="ORF">EBM89_08680</name>
</gene>
<organism evidence="3 4">
    <name type="scientific">Cellulomonas triticagri</name>
    <dbReference type="NCBI Taxonomy" id="2483352"/>
    <lineage>
        <taxon>Bacteria</taxon>
        <taxon>Bacillati</taxon>
        <taxon>Actinomycetota</taxon>
        <taxon>Actinomycetes</taxon>
        <taxon>Micrococcales</taxon>
        <taxon>Cellulomonadaceae</taxon>
        <taxon>Cellulomonas</taxon>
    </lineage>
</organism>
<evidence type="ECO:0000256" key="1">
    <source>
        <dbReference type="SAM" id="MobiDB-lite"/>
    </source>
</evidence>
<feature type="domain" description="Putative auto-transporter adhesin head GIN" evidence="2">
    <location>
        <begin position="44"/>
        <end position="222"/>
    </location>
</feature>
<proteinExistence type="predicted"/>
<dbReference type="Proteomes" id="UP000269289">
    <property type="component" value="Unassembled WGS sequence"/>
</dbReference>
<feature type="compositionally biased region" description="Basic and acidic residues" evidence="1">
    <location>
        <begin position="226"/>
        <end position="237"/>
    </location>
</feature>